<feature type="domain" description="ARID" evidence="1">
    <location>
        <begin position="10"/>
        <end position="111"/>
    </location>
</feature>
<dbReference type="CDD" id="cd16100">
    <property type="entry name" value="ARID"/>
    <property type="match status" value="1"/>
</dbReference>
<dbReference type="SUPFAM" id="SSF46774">
    <property type="entry name" value="ARID-like"/>
    <property type="match status" value="1"/>
</dbReference>
<dbReference type="OrthoDB" id="1938591at2759"/>
<accession>A0A5C3MI42</accession>
<evidence type="ECO:0000313" key="2">
    <source>
        <dbReference type="EMBL" id="TFK45014.1"/>
    </source>
</evidence>
<gene>
    <name evidence="2" type="ORF">BDQ12DRAFT_594793</name>
</gene>
<evidence type="ECO:0000313" key="3">
    <source>
        <dbReference type="Proteomes" id="UP000308652"/>
    </source>
</evidence>
<keyword evidence="3" id="KW-1185">Reference proteome</keyword>
<dbReference type="SMART" id="SM00501">
    <property type="entry name" value="BRIGHT"/>
    <property type="match status" value="1"/>
</dbReference>
<dbReference type="Gene3D" id="1.10.150.60">
    <property type="entry name" value="ARID DNA-binding domain"/>
    <property type="match status" value="1"/>
</dbReference>
<dbReference type="EMBL" id="ML213590">
    <property type="protein sequence ID" value="TFK45014.1"/>
    <property type="molecule type" value="Genomic_DNA"/>
</dbReference>
<dbReference type="InterPro" id="IPR036431">
    <property type="entry name" value="ARID_dom_sf"/>
</dbReference>
<keyword evidence="2" id="KW-0238">DNA-binding</keyword>
<proteinExistence type="predicted"/>
<reference evidence="2 3" key="1">
    <citation type="journal article" date="2019" name="Nat. Ecol. Evol.">
        <title>Megaphylogeny resolves global patterns of mushroom evolution.</title>
        <authorList>
            <person name="Varga T."/>
            <person name="Krizsan K."/>
            <person name="Foldi C."/>
            <person name="Dima B."/>
            <person name="Sanchez-Garcia M."/>
            <person name="Sanchez-Ramirez S."/>
            <person name="Szollosi G.J."/>
            <person name="Szarkandi J.G."/>
            <person name="Papp V."/>
            <person name="Albert L."/>
            <person name="Andreopoulos W."/>
            <person name="Angelini C."/>
            <person name="Antonin V."/>
            <person name="Barry K.W."/>
            <person name="Bougher N.L."/>
            <person name="Buchanan P."/>
            <person name="Buyck B."/>
            <person name="Bense V."/>
            <person name="Catcheside P."/>
            <person name="Chovatia M."/>
            <person name="Cooper J."/>
            <person name="Damon W."/>
            <person name="Desjardin D."/>
            <person name="Finy P."/>
            <person name="Geml J."/>
            <person name="Haridas S."/>
            <person name="Hughes K."/>
            <person name="Justo A."/>
            <person name="Karasinski D."/>
            <person name="Kautmanova I."/>
            <person name="Kiss B."/>
            <person name="Kocsube S."/>
            <person name="Kotiranta H."/>
            <person name="LaButti K.M."/>
            <person name="Lechner B.E."/>
            <person name="Liimatainen K."/>
            <person name="Lipzen A."/>
            <person name="Lukacs Z."/>
            <person name="Mihaltcheva S."/>
            <person name="Morgado L.N."/>
            <person name="Niskanen T."/>
            <person name="Noordeloos M.E."/>
            <person name="Ohm R.A."/>
            <person name="Ortiz-Santana B."/>
            <person name="Ovrebo C."/>
            <person name="Racz N."/>
            <person name="Riley R."/>
            <person name="Savchenko A."/>
            <person name="Shiryaev A."/>
            <person name="Soop K."/>
            <person name="Spirin V."/>
            <person name="Szebenyi C."/>
            <person name="Tomsovsky M."/>
            <person name="Tulloss R.E."/>
            <person name="Uehling J."/>
            <person name="Grigoriev I.V."/>
            <person name="Vagvolgyi C."/>
            <person name="Papp T."/>
            <person name="Martin F.M."/>
            <person name="Miettinen O."/>
            <person name="Hibbett D.S."/>
            <person name="Nagy L.G."/>
        </authorList>
    </citation>
    <scope>NUCLEOTIDE SEQUENCE [LARGE SCALE GENOMIC DNA]</scope>
    <source>
        <strain evidence="2 3">CBS 166.37</strain>
    </source>
</reference>
<dbReference type="PROSITE" id="PS51011">
    <property type="entry name" value="ARID"/>
    <property type="match status" value="1"/>
</dbReference>
<organism evidence="2 3">
    <name type="scientific">Crucibulum laeve</name>
    <dbReference type="NCBI Taxonomy" id="68775"/>
    <lineage>
        <taxon>Eukaryota</taxon>
        <taxon>Fungi</taxon>
        <taxon>Dikarya</taxon>
        <taxon>Basidiomycota</taxon>
        <taxon>Agaricomycotina</taxon>
        <taxon>Agaricomycetes</taxon>
        <taxon>Agaricomycetidae</taxon>
        <taxon>Agaricales</taxon>
        <taxon>Agaricineae</taxon>
        <taxon>Nidulariaceae</taxon>
        <taxon>Crucibulum</taxon>
    </lineage>
</organism>
<dbReference type="STRING" id="68775.A0A5C3MI42"/>
<protein>
    <submittedName>
        <fullName evidence="2">ARID DNA-binding domain-containing protein</fullName>
    </submittedName>
</protein>
<sequence>MPVPEQLPPPLNKARFDATYKSFCINRNLNPNSLSMDNKPVDLYLLHVYVMEEGGETVVTQKMLWPVIAVRLGLVHFHGMYTVPQKSGPDAALYISQVYKEYLAMFDELYINAV</sequence>
<dbReference type="SMART" id="SM01014">
    <property type="entry name" value="ARID"/>
    <property type="match status" value="1"/>
</dbReference>
<evidence type="ECO:0000259" key="1">
    <source>
        <dbReference type="PROSITE" id="PS51011"/>
    </source>
</evidence>
<dbReference type="Pfam" id="PF01388">
    <property type="entry name" value="ARID"/>
    <property type="match status" value="1"/>
</dbReference>
<feature type="non-terminal residue" evidence="2">
    <location>
        <position position="114"/>
    </location>
</feature>
<dbReference type="Proteomes" id="UP000308652">
    <property type="component" value="Unassembled WGS sequence"/>
</dbReference>
<dbReference type="InterPro" id="IPR001606">
    <property type="entry name" value="ARID_dom"/>
</dbReference>
<dbReference type="AlphaFoldDB" id="A0A5C3MI42"/>
<dbReference type="GO" id="GO:0003677">
    <property type="term" value="F:DNA binding"/>
    <property type="evidence" value="ECO:0007669"/>
    <property type="project" value="UniProtKB-KW"/>
</dbReference>
<name>A0A5C3MI42_9AGAR</name>